<dbReference type="OrthoDB" id="629407at2759"/>
<keyword evidence="8 12" id="KW-0648">Protein biosynthesis</keyword>
<dbReference type="InterPro" id="IPR009080">
    <property type="entry name" value="tRNAsynth_Ia_anticodon-bd"/>
</dbReference>
<comment type="catalytic activity">
    <reaction evidence="11">
        <text>tRNA(Val) + L-valine + ATP = L-valyl-tRNA(Val) + AMP + diphosphate</text>
        <dbReference type="Rhea" id="RHEA:10704"/>
        <dbReference type="Rhea" id="RHEA-COMP:9672"/>
        <dbReference type="Rhea" id="RHEA-COMP:9708"/>
        <dbReference type="ChEBI" id="CHEBI:30616"/>
        <dbReference type="ChEBI" id="CHEBI:33019"/>
        <dbReference type="ChEBI" id="CHEBI:57762"/>
        <dbReference type="ChEBI" id="CHEBI:78442"/>
        <dbReference type="ChEBI" id="CHEBI:78537"/>
        <dbReference type="ChEBI" id="CHEBI:456215"/>
        <dbReference type="EC" id="6.1.1.9"/>
    </reaction>
</comment>
<evidence type="ECO:0000256" key="10">
    <source>
        <dbReference type="ARBA" id="ARBA00029936"/>
    </source>
</evidence>
<dbReference type="RefSeq" id="XP_004991998.1">
    <property type="nucleotide sequence ID" value="XM_004991941.1"/>
</dbReference>
<accession>F2UFH3</accession>
<dbReference type="PRINTS" id="PR00986">
    <property type="entry name" value="TRNASYNTHVAL"/>
</dbReference>
<dbReference type="InterPro" id="IPR009008">
    <property type="entry name" value="Val/Leu/Ile-tRNA-synth_edit"/>
</dbReference>
<dbReference type="FunFam" id="3.40.50.620:FF:000020">
    <property type="entry name" value="Valine--tRNA ligase, mitochondrial"/>
    <property type="match status" value="1"/>
</dbReference>
<evidence type="ECO:0000256" key="7">
    <source>
        <dbReference type="ARBA" id="ARBA00022840"/>
    </source>
</evidence>
<evidence type="ECO:0000256" key="2">
    <source>
        <dbReference type="ARBA" id="ARBA00005594"/>
    </source>
</evidence>
<keyword evidence="7 12" id="KW-0067">ATP-binding</keyword>
<evidence type="ECO:0000256" key="6">
    <source>
        <dbReference type="ARBA" id="ARBA00022741"/>
    </source>
</evidence>
<dbReference type="EMBL" id="GL832972">
    <property type="protein sequence ID" value="EGD75541.1"/>
    <property type="molecule type" value="Genomic_DNA"/>
</dbReference>
<evidence type="ECO:0000256" key="11">
    <source>
        <dbReference type="ARBA" id="ARBA00047552"/>
    </source>
</evidence>
<dbReference type="Pfam" id="PF00133">
    <property type="entry name" value="tRNA-synt_1"/>
    <property type="match status" value="1"/>
</dbReference>
<dbReference type="InterPro" id="IPR013155">
    <property type="entry name" value="M/V/L/I-tRNA-synth_anticd-bd"/>
</dbReference>
<name>F2UFH3_SALR5</name>
<evidence type="ECO:0000256" key="4">
    <source>
        <dbReference type="ARBA" id="ARBA00022490"/>
    </source>
</evidence>
<feature type="region of interest" description="Disordered" evidence="13">
    <location>
        <begin position="1037"/>
        <end position="1058"/>
    </location>
</feature>
<dbReference type="GO" id="GO:0006438">
    <property type="term" value="P:valyl-tRNA aminoacylation"/>
    <property type="evidence" value="ECO:0007669"/>
    <property type="project" value="InterPro"/>
</dbReference>
<evidence type="ECO:0000313" key="16">
    <source>
        <dbReference type="EMBL" id="EGD75541.1"/>
    </source>
</evidence>
<dbReference type="InterPro" id="IPR014729">
    <property type="entry name" value="Rossmann-like_a/b/a_fold"/>
</dbReference>
<dbReference type="NCBIfam" id="NF004349">
    <property type="entry name" value="PRK05729.1"/>
    <property type="match status" value="1"/>
</dbReference>
<evidence type="ECO:0000259" key="15">
    <source>
        <dbReference type="Pfam" id="PF08264"/>
    </source>
</evidence>
<evidence type="ECO:0000256" key="9">
    <source>
        <dbReference type="ARBA" id="ARBA00023146"/>
    </source>
</evidence>
<dbReference type="STRING" id="946362.F2UFH3"/>
<dbReference type="GeneID" id="16072557"/>
<dbReference type="EC" id="6.1.1.9" evidence="3"/>
<evidence type="ECO:0000313" key="17">
    <source>
        <dbReference type="Proteomes" id="UP000007799"/>
    </source>
</evidence>
<evidence type="ECO:0000256" key="5">
    <source>
        <dbReference type="ARBA" id="ARBA00022598"/>
    </source>
</evidence>
<dbReference type="PROSITE" id="PS00178">
    <property type="entry name" value="AA_TRNA_LIGASE_I"/>
    <property type="match status" value="1"/>
</dbReference>
<dbReference type="SUPFAM" id="SSF47323">
    <property type="entry name" value="Anticodon-binding domain of a subclass of class I aminoacyl-tRNA synthetases"/>
    <property type="match status" value="1"/>
</dbReference>
<organism evidence="17">
    <name type="scientific">Salpingoeca rosetta (strain ATCC 50818 / BSB-021)</name>
    <dbReference type="NCBI Taxonomy" id="946362"/>
    <lineage>
        <taxon>Eukaryota</taxon>
        <taxon>Choanoflagellata</taxon>
        <taxon>Craspedida</taxon>
        <taxon>Salpingoecidae</taxon>
        <taxon>Salpingoeca</taxon>
    </lineage>
</organism>
<keyword evidence="6 12" id="KW-0547">Nucleotide-binding</keyword>
<dbReference type="SUPFAM" id="SSF50677">
    <property type="entry name" value="ValRS/IleRS/LeuRS editing domain"/>
    <property type="match status" value="1"/>
</dbReference>
<keyword evidence="5 12" id="KW-0436">Ligase</keyword>
<keyword evidence="17" id="KW-1185">Reference proteome</keyword>
<evidence type="ECO:0000256" key="13">
    <source>
        <dbReference type="SAM" id="MobiDB-lite"/>
    </source>
</evidence>
<feature type="compositionally biased region" description="Basic and acidic residues" evidence="13">
    <location>
        <begin position="1043"/>
        <end position="1058"/>
    </location>
</feature>
<dbReference type="GO" id="GO:0004832">
    <property type="term" value="F:valine-tRNA ligase activity"/>
    <property type="evidence" value="ECO:0007669"/>
    <property type="project" value="UniProtKB-EC"/>
</dbReference>
<dbReference type="Proteomes" id="UP000007799">
    <property type="component" value="Unassembled WGS sequence"/>
</dbReference>
<dbReference type="PANTHER" id="PTHR11946">
    <property type="entry name" value="VALYL-TRNA SYNTHETASES"/>
    <property type="match status" value="1"/>
</dbReference>
<dbReference type="InParanoid" id="F2UFH3"/>
<evidence type="ECO:0000256" key="1">
    <source>
        <dbReference type="ARBA" id="ARBA00004496"/>
    </source>
</evidence>
<comment type="subcellular location">
    <subcellularLocation>
        <location evidence="1">Cytoplasm</location>
    </subcellularLocation>
</comment>
<dbReference type="NCBIfam" id="TIGR00422">
    <property type="entry name" value="valS"/>
    <property type="match status" value="1"/>
</dbReference>
<dbReference type="GO" id="GO:0005829">
    <property type="term" value="C:cytosol"/>
    <property type="evidence" value="ECO:0007669"/>
    <property type="project" value="TreeGrafter"/>
</dbReference>
<dbReference type="PANTHER" id="PTHR11946:SF109">
    <property type="entry name" value="VALINE--TRNA LIGASE"/>
    <property type="match status" value="1"/>
</dbReference>
<evidence type="ECO:0000259" key="14">
    <source>
        <dbReference type="Pfam" id="PF00133"/>
    </source>
</evidence>
<feature type="region of interest" description="Disordered" evidence="13">
    <location>
        <begin position="873"/>
        <end position="914"/>
    </location>
</feature>
<dbReference type="Gene3D" id="3.40.50.620">
    <property type="entry name" value="HUPs"/>
    <property type="match status" value="2"/>
</dbReference>
<dbReference type="GO" id="GO:0005524">
    <property type="term" value="F:ATP binding"/>
    <property type="evidence" value="ECO:0007669"/>
    <property type="project" value="UniProtKB-KW"/>
</dbReference>
<evidence type="ECO:0000256" key="12">
    <source>
        <dbReference type="RuleBase" id="RU363035"/>
    </source>
</evidence>
<dbReference type="Gene3D" id="3.90.740.10">
    <property type="entry name" value="Valyl/Leucyl/Isoleucyl-tRNA synthetase, editing domain"/>
    <property type="match status" value="2"/>
</dbReference>
<dbReference type="CDD" id="cd07962">
    <property type="entry name" value="Anticodon_Ia_Val"/>
    <property type="match status" value="1"/>
</dbReference>
<dbReference type="FunFam" id="3.40.50.620:FF:000078">
    <property type="entry name" value="Valine--tRNA ligase, mitochondrial"/>
    <property type="match status" value="1"/>
</dbReference>
<feature type="region of interest" description="Disordered" evidence="13">
    <location>
        <begin position="61"/>
        <end position="101"/>
    </location>
</feature>
<dbReference type="Pfam" id="PF08264">
    <property type="entry name" value="Anticodon_1"/>
    <property type="match status" value="1"/>
</dbReference>
<proteinExistence type="inferred from homology"/>
<evidence type="ECO:0000256" key="3">
    <source>
        <dbReference type="ARBA" id="ARBA00013169"/>
    </source>
</evidence>
<keyword evidence="9 12" id="KW-0030">Aminoacyl-tRNA synthetase</keyword>
<sequence>MLRTVALRSRAQQRGALDVLKVESHWQAVEKSIAATAAAAATDGVTPSDAAAAAAAAASTTKAPSIDSSHYNNNNNSSSSSINNNNNNDDDCSISSRHGHRDSAAEVDNRFVMMFPPPNVTGSLHLGHALTIAVQDALARWSRMRGLETTWVPGVDHAGIATQTVVEKQVHKQEGLTRHDLGRDAFLGRVWQWKEDRAHDILEQARGAVHRMGASLDWSRMVFTLDDKFTRATKTAFVRLFDRGLIQRRNHCINWSCTLQSAISDMEVDSLPVEGRTSITVPGYNRPVVVGQMYDVFFPLADDPTGEQGVVVSTTRPETMPGDVAVAVHPDDPRYVHLHNRHLRHPLTGAAVPVITDSLLVDPALGTGAVKITPAHDPNDHEAGLRHNLPSIQVMDKSGHMDCPELPSIHGQHRFDARITVLKALEESGHLRQTRDHKTTVPVCSRSGDVIEPLVCPQWFLDCTNMAEKALSEYRSGNLQFHPARMGESFERWLSSIRPWCISRQLWWGHRIPAYHATWKVGQSNTPVCDWVAACDENAARQRAARHFGISTTDDDNDDDDDDDDGLVVVQDEDVLDTWFSSALYPFAAFGWPDTSTEDFRSHYPTNVLETGHDILFFWVARMVMLGLELTDTLPFKEVVLHAMVRDAKGRKMSKSLGNVIDPLDVVYGSALAEEMIAKLHKGNLDARELKEATANIEKEFPKGIPSCGADALRFALCAYTTQGRDINLNINRVVAAKSLCNKLWNAVGYVNSKLPAGGGSTPSAPNRHHRMNVWIVQQLHATARVVDAGFRTFDFAAVTTALHDFWIKSYCDVYLEWTKAVLSDASMSEQHDATLSTLVHTARCALTLLAPIMPHIAQELYTQLPRHEDDPDHLIFGPFVQPPRDDTPASSSSSTSSSSPSSSPSSSSSSDGAVVREVDDVLALVSSVRSCPLVQRYQGPAAQRPRALIVCTDPADTTDWQHYRHVLLSLCTIRDVSFVSSNDIPSTALALPTTSPRHKVFVELYALPSEGAINKEIAQLNKKMAKDAKRLQQLRTSMQRDGYADRTPPDVQLSHREQESRLAAQVSSGETAVHMYTQLLQSVRGRQQQ</sequence>
<reference evidence="16" key="1">
    <citation type="submission" date="2009-08" db="EMBL/GenBank/DDBJ databases">
        <title>Annotation of Salpingoeca rosetta.</title>
        <authorList>
            <consortium name="The Broad Institute Genome Sequencing Platform"/>
            <person name="Russ C."/>
            <person name="Cuomo C."/>
            <person name="Burger G."/>
            <person name="Gray M.W."/>
            <person name="Holland P.W.H."/>
            <person name="King N."/>
            <person name="Lang F.B.F."/>
            <person name="Roger A.J."/>
            <person name="Ruiz-Trillo I."/>
            <person name="Young S.K."/>
            <person name="Zeng Q."/>
            <person name="Gargeya S."/>
            <person name="Alvarado L."/>
            <person name="Berlin A."/>
            <person name="Chapman S.B."/>
            <person name="Chen Z."/>
            <person name="Freedman E."/>
            <person name="Gellesch M."/>
            <person name="Goldberg J."/>
            <person name="Griggs A."/>
            <person name="Gujja S."/>
            <person name="Heilman E."/>
            <person name="Heiman D."/>
            <person name="Howarth C."/>
            <person name="Mehta T."/>
            <person name="Neiman D."/>
            <person name="Pearson M."/>
            <person name="Roberts A."/>
            <person name="Saif S."/>
            <person name="Shea T."/>
            <person name="Shenoy N."/>
            <person name="Sisk P."/>
            <person name="Stolte C."/>
            <person name="Sykes S."/>
            <person name="White J."/>
            <person name="Yandava C."/>
            <person name="Haas B."/>
            <person name="Nusbaum C."/>
            <person name="Birren B."/>
        </authorList>
    </citation>
    <scope>NUCLEOTIDE SEQUENCE [LARGE SCALE GENOMIC DNA]</scope>
    <source>
        <strain evidence="16">ATCC 50818</strain>
    </source>
</reference>
<dbReference type="InterPro" id="IPR033705">
    <property type="entry name" value="Anticodon_Ia_Val"/>
</dbReference>
<dbReference type="InterPro" id="IPR001412">
    <property type="entry name" value="aa-tRNA-synth_I_CS"/>
</dbReference>
<feature type="domain" description="Aminoacyl-tRNA synthetase class Ia" evidence="14">
    <location>
        <begin position="107"/>
        <end position="729"/>
    </location>
</feature>
<feature type="domain" description="Methionyl/Valyl/Leucyl/Isoleucyl-tRNA synthetase anticodon-binding" evidence="15">
    <location>
        <begin position="775"/>
        <end position="871"/>
    </location>
</feature>
<dbReference type="eggNOG" id="KOG0432">
    <property type="taxonomic scope" value="Eukaryota"/>
</dbReference>
<protein>
    <recommendedName>
        <fullName evidence="3">valine--tRNA ligase</fullName>
        <ecNumber evidence="3">6.1.1.9</ecNumber>
    </recommendedName>
    <alternativeName>
        <fullName evidence="10">Valyl-tRNA synthetase</fullName>
    </alternativeName>
</protein>
<dbReference type="GO" id="GO:0002161">
    <property type="term" value="F:aminoacyl-tRNA deacylase activity"/>
    <property type="evidence" value="ECO:0007669"/>
    <property type="project" value="InterPro"/>
</dbReference>
<keyword evidence="4" id="KW-0963">Cytoplasm</keyword>
<dbReference type="InterPro" id="IPR002300">
    <property type="entry name" value="aa-tRNA-synth_Ia"/>
</dbReference>
<dbReference type="InterPro" id="IPR002303">
    <property type="entry name" value="Valyl-tRNA_ligase"/>
</dbReference>
<dbReference type="CDD" id="cd00817">
    <property type="entry name" value="ValRS_core"/>
    <property type="match status" value="1"/>
</dbReference>
<dbReference type="KEGG" id="sre:PTSG_06611"/>
<dbReference type="SUPFAM" id="SSF52374">
    <property type="entry name" value="Nucleotidylyl transferase"/>
    <property type="match status" value="1"/>
</dbReference>
<dbReference type="Gene3D" id="1.10.730.10">
    <property type="entry name" value="Isoleucyl-tRNA Synthetase, Domain 1"/>
    <property type="match status" value="1"/>
</dbReference>
<dbReference type="AlphaFoldDB" id="F2UFH3"/>
<feature type="compositionally biased region" description="Low complexity" evidence="13">
    <location>
        <begin position="65"/>
        <end position="87"/>
    </location>
</feature>
<feature type="compositionally biased region" description="Low complexity" evidence="13">
    <location>
        <begin position="891"/>
        <end position="911"/>
    </location>
</feature>
<gene>
    <name evidence="16" type="ORF">PTSG_06611</name>
</gene>
<comment type="similarity">
    <text evidence="2 12">Belongs to the class-I aminoacyl-tRNA synthetase family.</text>
</comment>
<evidence type="ECO:0000256" key="8">
    <source>
        <dbReference type="ARBA" id="ARBA00022917"/>
    </source>
</evidence>